<accession>A0A1I4IST6</accession>
<dbReference type="PANTHER" id="PTHR36699">
    <property type="entry name" value="LD-TRANSPEPTIDASE"/>
    <property type="match status" value="1"/>
</dbReference>
<evidence type="ECO:0000256" key="1">
    <source>
        <dbReference type="ARBA" id="ARBA00004752"/>
    </source>
</evidence>
<dbReference type="Proteomes" id="UP000199550">
    <property type="component" value="Unassembled WGS sequence"/>
</dbReference>
<dbReference type="AlphaFoldDB" id="A0A1I4IST6"/>
<evidence type="ECO:0000256" key="6">
    <source>
        <dbReference type="ARBA" id="ARBA00023316"/>
    </source>
</evidence>
<name>A0A1I4IST6_9RHOB</name>
<dbReference type="SUPFAM" id="SSF141523">
    <property type="entry name" value="L,D-transpeptidase catalytic domain-like"/>
    <property type="match status" value="1"/>
</dbReference>
<evidence type="ECO:0000313" key="9">
    <source>
        <dbReference type="EMBL" id="SFL57365.1"/>
    </source>
</evidence>
<evidence type="ECO:0000256" key="5">
    <source>
        <dbReference type="ARBA" id="ARBA00022984"/>
    </source>
</evidence>
<keyword evidence="6 7" id="KW-0961">Cell wall biogenesis/degradation</keyword>
<evidence type="ECO:0000259" key="8">
    <source>
        <dbReference type="PROSITE" id="PS52029"/>
    </source>
</evidence>
<keyword evidence="3" id="KW-0808">Transferase</keyword>
<comment type="pathway">
    <text evidence="1 7">Cell wall biogenesis; peptidoglycan biosynthesis.</text>
</comment>
<dbReference type="InterPro" id="IPR038063">
    <property type="entry name" value="Transpep_catalytic_dom"/>
</dbReference>
<evidence type="ECO:0000256" key="3">
    <source>
        <dbReference type="ARBA" id="ARBA00022679"/>
    </source>
</evidence>
<sequence length="178" mass="19561">MQLFNRRQASLAILTTLAACGKGNSVKTAPAPVFKRYAGPAVTQVAVYKDKRRMHLLSGDMILKSYDLGLGNAPVGQKKFEGDGKTPEGLYYIDRFNPRSRYHLSIGISYPNQRDRAYAAQFGRSAGGEIMFHGRGPGGNVVAPNKWDWTAGCIALTDTEIEDVYAMLRIGVPVWIHA</sequence>
<organism evidence="9 10">
    <name type="scientific">Loktanella salsilacus</name>
    <dbReference type="NCBI Taxonomy" id="195913"/>
    <lineage>
        <taxon>Bacteria</taxon>
        <taxon>Pseudomonadati</taxon>
        <taxon>Pseudomonadota</taxon>
        <taxon>Alphaproteobacteria</taxon>
        <taxon>Rhodobacterales</taxon>
        <taxon>Roseobacteraceae</taxon>
        <taxon>Loktanella</taxon>
    </lineage>
</organism>
<keyword evidence="4 7" id="KW-0133">Cell shape</keyword>
<keyword evidence="5 7" id="KW-0573">Peptidoglycan synthesis</keyword>
<dbReference type="OrthoDB" id="9809748at2"/>
<keyword evidence="10" id="KW-1185">Reference proteome</keyword>
<dbReference type="Gene3D" id="2.40.440.10">
    <property type="entry name" value="L,D-transpeptidase catalytic domain-like"/>
    <property type="match status" value="1"/>
</dbReference>
<reference evidence="9 10" key="1">
    <citation type="submission" date="2016-10" db="EMBL/GenBank/DDBJ databases">
        <authorList>
            <person name="de Groot N.N."/>
        </authorList>
    </citation>
    <scope>NUCLEOTIDE SEQUENCE [LARGE SCALE GENOMIC DNA]</scope>
    <source>
        <strain evidence="9 10">DSM 16199</strain>
    </source>
</reference>
<dbReference type="RefSeq" id="WP_090191499.1">
    <property type="nucleotide sequence ID" value="NZ_FOTF01000029.1"/>
</dbReference>
<gene>
    <name evidence="9" type="ORF">SAMN04488004_12915</name>
</gene>
<comment type="similarity">
    <text evidence="2">Belongs to the YkuD family.</text>
</comment>
<dbReference type="Pfam" id="PF03734">
    <property type="entry name" value="YkuD"/>
    <property type="match status" value="1"/>
</dbReference>
<dbReference type="GO" id="GO:0071555">
    <property type="term" value="P:cell wall organization"/>
    <property type="evidence" value="ECO:0007669"/>
    <property type="project" value="UniProtKB-UniRule"/>
</dbReference>
<evidence type="ECO:0000256" key="4">
    <source>
        <dbReference type="ARBA" id="ARBA00022960"/>
    </source>
</evidence>
<feature type="active site" description="Nucleophile" evidence="7">
    <location>
        <position position="153"/>
    </location>
</feature>
<dbReference type="GO" id="GO:0016740">
    <property type="term" value="F:transferase activity"/>
    <property type="evidence" value="ECO:0007669"/>
    <property type="project" value="UniProtKB-KW"/>
</dbReference>
<feature type="domain" description="L,D-TPase catalytic" evidence="8">
    <location>
        <begin position="43"/>
        <end position="177"/>
    </location>
</feature>
<dbReference type="STRING" id="195913.SAMN04488004_12915"/>
<dbReference type="PROSITE" id="PS52029">
    <property type="entry name" value="LD_TPASE"/>
    <property type="match status" value="1"/>
</dbReference>
<evidence type="ECO:0000256" key="7">
    <source>
        <dbReference type="PROSITE-ProRule" id="PRU01373"/>
    </source>
</evidence>
<dbReference type="GO" id="GO:0008360">
    <property type="term" value="P:regulation of cell shape"/>
    <property type="evidence" value="ECO:0007669"/>
    <property type="project" value="UniProtKB-UniRule"/>
</dbReference>
<protein>
    <submittedName>
        <fullName evidence="9">L,D-transpeptidase catalytic domain</fullName>
    </submittedName>
</protein>
<evidence type="ECO:0000256" key="2">
    <source>
        <dbReference type="ARBA" id="ARBA00005992"/>
    </source>
</evidence>
<dbReference type="UniPathway" id="UPA00219"/>
<dbReference type="GO" id="GO:0009252">
    <property type="term" value="P:peptidoglycan biosynthetic process"/>
    <property type="evidence" value="ECO:0007669"/>
    <property type="project" value="UniProtKB-UniPathway"/>
</dbReference>
<evidence type="ECO:0000313" key="10">
    <source>
        <dbReference type="Proteomes" id="UP000199550"/>
    </source>
</evidence>
<dbReference type="GO" id="GO:0004180">
    <property type="term" value="F:carboxypeptidase activity"/>
    <property type="evidence" value="ECO:0007669"/>
    <property type="project" value="UniProtKB-ARBA"/>
</dbReference>
<dbReference type="PANTHER" id="PTHR36699:SF1">
    <property type="entry name" value="L,D-TRANSPEPTIDASE YAFK-RELATED"/>
    <property type="match status" value="1"/>
</dbReference>
<dbReference type="PROSITE" id="PS51257">
    <property type="entry name" value="PROKAR_LIPOPROTEIN"/>
    <property type="match status" value="1"/>
</dbReference>
<dbReference type="CDD" id="cd16913">
    <property type="entry name" value="YkuD_like"/>
    <property type="match status" value="1"/>
</dbReference>
<feature type="active site" description="Proton donor/acceptor" evidence="7">
    <location>
        <position position="133"/>
    </location>
</feature>
<dbReference type="EMBL" id="FOTF01000029">
    <property type="protein sequence ID" value="SFL57365.1"/>
    <property type="molecule type" value="Genomic_DNA"/>
</dbReference>
<proteinExistence type="inferred from homology"/>
<dbReference type="InterPro" id="IPR005490">
    <property type="entry name" value="LD_TPept_cat_dom"/>
</dbReference>